<sequence length="2860" mass="303762">MRIPYGLARGPANLSDLLHLRVQRQADHEAFTFLDDGGSDATTRVTYQQLHERAAQVSAALRDGGVRPGDRAMLLFAPGTDYVAAFFGCLYAGVVAVPVYPPDPQRWERGVRRLRAVARDAEPRCVLTTGVIAAFAGEMLAEQAPELAATKWISCDELGQYDTDVTPVPVDGGHLAFLQYTSGSTTDPRGVRLTHANLLHNLGLISDFFELDAGSRGVIWLPPYHDMGLIGGVLGPVHGGFPVTLMSPMAFLSDPMRWLRTISETGATASGGPNFAYELCARRATEDNTAGLDLSSWQVAFCGAEPIRAAAMDRFAETFAPFGFRREALYPCYGLAEATLIATGGRRVDAPVIREFSADDLTAGRGVPAGGGRALVGCGTAAPDQELLVVDPQTRTPVPGGVVGEVWLRGPSVADGYWRPDGDGDEGEGGDTFGARLAGPVEGRDGENRDGETRDGGWLRTGDLGFLDDGELFVTGRRKDLIIIGGRNHYPQDVELTAQTSHPGLRPGGVAAFGIRAGGGEALVVVQEVGRQHEDDAGPEMEQAVRRAVVAEHDIAPHDVVLVPAGTVPKTSSGKIQRLLCRDEYLAGRLPRLGPAAEPQDGSGAAFDSDAWSASTGQQRVDDVRGLIVVLLAEQIRTAPQRIEVTAPLTTLGLDSLGAVELADRLRESTGVEIPVSELLTGTAEDIATALSARPPSTPPAEAADTAGPQMSDGQKALWFLQQRDPASTAYAVARAVRLGGDLDLDALRAALDTVVDRHEILRTCFPADGDEPRATFTDARAHVEVADAAGADLPAELRRAAAEPFDLARGPLLRVRVWREESGHHVLLLGAHHLIVDLISLTVLVAELGAAYRAAGSGGTAGFAPAPSFGAFARWQRLHGETGVWEADWAHWRTRLAGPLPVLSLPAPASVPASGDSGDRPGLVRFAVGGELAEQLRDFAARRSTTAFAVLLAAYTALVHRLSGQDDVIVGTPVAVRDQPGRRDVVGYAVNPVAIRSDLSGSPTFEDLLAATARQLREALDHRSLPFPVLVERLSPQRAAGRTPVFQTMFVLQGGSAALAGLAVDAEDAGFDLAGLPAAPVPLPATDSQFDLTFAVATTAAGIAGRIEYDPARLDPAIAANLGERFAALLRDVLDTPAVRVSGLSGLTDAEQRLILHTWNDTATPLPSGRTLHELVWDQAARTPDAPALRRGDTLVTYAGLRDRASALSARLRARGVEPGDRVAVFLRRGPDLVIALLAVLEAGAAYVPLDPRYPRSRTADILADSGATLALVDEGLRDRLPGSLPVLVPGAPAETPSVVTPPAETPSVVTPPAGSPARPADLAYVLFTSGSTGRPKGVAIPHSAAVNLVGWALAEFPPGDLSCVLAATSVTFDLSVFEIFAPLACGGTVMIAENALELANLPGREDVTLVNTVPSAIEQLLDTDGLPPTVRVVNLAGEPLAGELVERVRAATDHDRAVYNLYGPSETTTYSTAARLIPDVAVSVGGPVANTRVFVLDAGLSPVPVGVCGELFIGGAGVAWGYWNRSGLTAERFVPDVFGGGGGRLYRTGDVVRWRSDGCLEFVGRVDHQVKVRGFRIELGEVESVVRAHVGVRAAVVVVAGSGAGARLVGYVVPSVGSEGGDLVAGLREFCRGRLPDYMVPSGWVVLADLPLTPNGKVDRRALPSADVAQGVVARFVEPVSPVQRRVAAVWRDLLGVARVGLHDNFFDLGGHSLLAVRMVARLRAETGVDMPVDAIFEHPWLAGFADAVQARGVPGGVRAPEPIRAQPRPASGPYESPATDGQERLWFLQQFDPDAGLAYHLHGTFQVDGPIDPVALQRAVNDVTAAHHGLVSRFVPTGAQLRQITDPSTAVVIGLADLRALPAEERARAARTVVRDQARRPFALDRGPLLRVTLVRLGPRESLLAVTTHHSVADGLSVQIFVREFAERYRLHLAGAAGPVTEPALRFADYAAWVRRPDRRDRLAADERYWTRQLDGMPDLVALPTDRPRPPIQTFQGATLRFAIPVELVRAVHESARREGVTLYMATLAAWMVVLSRHAGQDDFGVGTPLANRPLPELESMIGFFANTVVIRAGLDGRPTVREVLRRVRTACLEAYSHGEMPFESLVEALHRQRTPDRNPLFQVMFGLHETTLGRTALGDATLTPVPEDLGAAKFDLSLFLEQDGERVQGVLEYRSALFDESTVRRLQQHFVAALDGIAGDPEMAIEQLPLLSAEERRTLVVDVNQTATPPPAAGTVPDRVAEQARRHPDAVAVRFEDQELTYRQLQERVEVLTAALRRRGVGRGDRIAVCVDRGPDLVAALLAVLACGAAYLPLDPHHPDQRLRHVLDDAAPSLVVTDGPAMFAGGLPVLVLLPGEEPVPAGEAEPADDSPHPGDLAYVIYTSGSTGGPKGVMVGHAALMNFLTGMQDLLPVDRDDTLVAVTTPSFDIAALELFLPLVLGMRLTIAPWETTRSGTELAALLGSSDATVMQATPATWRMLLDAGWTAAGGFVALCGGEALPDDLADRLRDAGARLWNLYGPTETTIWSTAAPLSAGVPVSVGGPVANTRVFVLDAGLSPVPVGVCGELFIGGAGVAWGYWNRSGLTAERFVPDVFGGGGGRLYRTGDVVRWRSDGCLEFVGRVDHQVKVRGFRIELGEVESVVRAHVGVRAAVVVVAGSGAGARLVGYVVPSVGSEGGDLVAGLREFCRGRLPDYMVPSGWVVLADLPLTPNGKVDRRALPSADVAQGVVARFVEPVSPVQRRVAAVWRDLLGVARVGLHDNFFDLGGHSLLVARMADQLRYEFGVDVPIRDVFLDATVEAVAAGVERALGGSAATGGVTGADTDRLLDDLARLSGEQFDAMLADPSLTAQRGEHNR</sequence>
<dbReference type="Pfam" id="PF00550">
    <property type="entry name" value="PP-binding"/>
    <property type="match status" value="3"/>
</dbReference>
<dbReference type="Gene3D" id="3.40.50.980">
    <property type="match status" value="2"/>
</dbReference>
<dbReference type="Gene3D" id="2.30.38.10">
    <property type="entry name" value="Luciferase, Domain 3"/>
    <property type="match status" value="1"/>
</dbReference>
<organism evidence="9 10">
    <name type="scientific">Actinoplanes missouriensis (strain ATCC 14538 / DSM 43046 / CBS 188.64 / JCM 3121 / NBRC 102363 / NCIMB 12654 / NRRL B-3342 / UNCC 431)</name>
    <dbReference type="NCBI Taxonomy" id="512565"/>
    <lineage>
        <taxon>Bacteria</taxon>
        <taxon>Bacillati</taxon>
        <taxon>Actinomycetota</taxon>
        <taxon>Actinomycetes</taxon>
        <taxon>Micromonosporales</taxon>
        <taxon>Micromonosporaceae</taxon>
        <taxon>Actinoplanes</taxon>
    </lineage>
</organism>
<gene>
    <name evidence="9" type="ordered locus">AMIS_32320</name>
</gene>
<dbReference type="InterPro" id="IPR020806">
    <property type="entry name" value="PKS_PP-bd"/>
</dbReference>
<keyword evidence="3" id="KW-0596">Phosphopantetheine</keyword>
<reference evidence="9 10" key="1">
    <citation type="submission" date="2012-02" db="EMBL/GenBank/DDBJ databases">
        <title>Complete genome sequence of Actinoplanes missouriensis 431 (= NBRC 102363).</title>
        <authorList>
            <person name="Ohnishi Y."/>
            <person name="Ishikawa J."/>
            <person name="Sekine M."/>
            <person name="Hosoyama A."/>
            <person name="Harada T."/>
            <person name="Narita H."/>
            <person name="Hata T."/>
            <person name="Konno Y."/>
            <person name="Tutikane K."/>
            <person name="Fujita N."/>
            <person name="Horinouchi S."/>
            <person name="Hayakawa M."/>
        </authorList>
    </citation>
    <scope>NUCLEOTIDE SEQUENCE [LARGE SCALE GENOMIC DNA]</scope>
    <source>
        <strain evidence="10">ATCC 14538 / DSM 43046 / CBS 188.64 / JCM 3121 / NBRC 102363 / NCIMB 12654 / NRRL B-3342 / UNCC 431</strain>
    </source>
</reference>
<evidence type="ECO:0000256" key="2">
    <source>
        <dbReference type="ARBA" id="ARBA00006432"/>
    </source>
</evidence>
<evidence type="ECO:0000256" key="1">
    <source>
        <dbReference type="ARBA" id="ARBA00001957"/>
    </source>
</evidence>
<dbReference type="Gene3D" id="3.30.300.30">
    <property type="match status" value="3"/>
</dbReference>
<feature type="domain" description="Carrier" evidence="8">
    <location>
        <begin position="1680"/>
        <end position="1755"/>
    </location>
</feature>
<dbReference type="FunFam" id="2.30.38.10:FF:000001">
    <property type="entry name" value="Non-ribosomal peptide synthetase PvdI"/>
    <property type="match status" value="2"/>
</dbReference>
<dbReference type="PROSITE" id="PS00455">
    <property type="entry name" value="AMP_BINDING"/>
    <property type="match status" value="2"/>
</dbReference>
<dbReference type="Pfam" id="PF00668">
    <property type="entry name" value="Condensation"/>
    <property type="match status" value="2"/>
</dbReference>
<dbReference type="CDD" id="cd19531">
    <property type="entry name" value="LCL_NRPS-like"/>
    <property type="match status" value="2"/>
</dbReference>
<evidence type="ECO:0000256" key="5">
    <source>
        <dbReference type="ARBA" id="ARBA00022832"/>
    </source>
</evidence>
<dbReference type="FunFam" id="3.40.50.12780:FF:000013">
    <property type="entry name" value="Long-chain-fatty-acid--AMP ligase FadD32"/>
    <property type="match status" value="1"/>
</dbReference>
<dbReference type="SMART" id="SM00823">
    <property type="entry name" value="PKS_PP"/>
    <property type="match status" value="3"/>
</dbReference>
<dbReference type="eggNOG" id="COG0318">
    <property type="taxonomic scope" value="Bacteria"/>
</dbReference>
<dbReference type="HOGENOM" id="CLU_226617_0_0_11"/>
<dbReference type="InterPro" id="IPR000873">
    <property type="entry name" value="AMP-dep_synth/lig_dom"/>
</dbReference>
<dbReference type="FunFam" id="1.10.1200.10:FF:000005">
    <property type="entry name" value="Nonribosomal peptide synthetase 1"/>
    <property type="match status" value="1"/>
</dbReference>
<dbReference type="GO" id="GO:0009239">
    <property type="term" value="P:enterobactin biosynthetic process"/>
    <property type="evidence" value="ECO:0007669"/>
    <property type="project" value="TreeGrafter"/>
</dbReference>
<dbReference type="PROSITE" id="PS50075">
    <property type="entry name" value="CARRIER"/>
    <property type="match status" value="3"/>
</dbReference>
<dbReference type="GO" id="GO:0043041">
    <property type="term" value="P:amino acid activation for nonribosomal peptide biosynthetic process"/>
    <property type="evidence" value="ECO:0007669"/>
    <property type="project" value="TreeGrafter"/>
</dbReference>
<comment type="cofactor">
    <cofactor evidence="1">
        <name>pantetheine 4'-phosphate</name>
        <dbReference type="ChEBI" id="CHEBI:47942"/>
    </cofactor>
</comment>
<dbReference type="InterPro" id="IPR001242">
    <property type="entry name" value="Condensation_dom"/>
</dbReference>
<dbReference type="GO" id="GO:0047527">
    <property type="term" value="F:2,3-dihydroxybenzoate-serine ligase activity"/>
    <property type="evidence" value="ECO:0007669"/>
    <property type="project" value="TreeGrafter"/>
</dbReference>
<evidence type="ECO:0000313" key="9">
    <source>
        <dbReference type="EMBL" id="BAL88452.1"/>
    </source>
</evidence>
<dbReference type="SUPFAM" id="SSF56801">
    <property type="entry name" value="Acetyl-CoA synthetase-like"/>
    <property type="match status" value="3"/>
</dbReference>
<dbReference type="PANTHER" id="PTHR45527">
    <property type="entry name" value="NONRIBOSOMAL PEPTIDE SYNTHETASE"/>
    <property type="match status" value="1"/>
</dbReference>
<feature type="region of interest" description="Disordered" evidence="7">
    <location>
        <begin position="1761"/>
        <end position="1781"/>
    </location>
</feature>
<evidence type="ECO:0000256" key="3">
    <source>
        <dbReference type="ARBA" id="ARBA00022450"/>
    </source>
</evidence>
<dbReference type="InterPro" id="IPR040097">
    <property type="entry name" value="FAAL/FAAC"/>
</dbReference>
<dbReference type="NCBIfam" id="TIGR01733">
    <property type="entry name" value="AA-adenyl-dom"/>
    <property type="match status" value="2"/>
</dbReference>
<keyword evidence="6" id="KW-0443">Lipid metabolism</keyword>
<dbReference type="InterPro" id="IPR036736">
    <property type="entry name" value="ACP-like_sf"/>
</dbReference>
<dbReference type="InterPro" id="IPR023213">
    <property type="entry name" value="CAT-like_dom_sf"/>
</dbReference>
<dbReference type="Proteomes" id="UP000007882">
    <property type="component" value="Chromosome"/>
</dbReference>
<dbReference type="Gene3D" id="3.40.50.12780">
    <property type="entry name" value="N-terminal domain of ligase-like"/>
    <property type="match status" value="2"/>
</dbReference>
<dbReference type="NCBIfam" id="NF003417">
    <property type="entry name" value="PRK04813.1"/>
    <property type="match status" value="4"/>
</dbReference>
<comment type="similarity">
    <text evidence="2">Belongs to the ATP-dependent AMP-binding enzyme family.</text>
</comment>
<feature type="region of interest" description="Disordered" evidence="7">
    <location>
        <begin position="592"/>
        <end position="611"/>
    </location>
</feature>
<dbReference type="Pfam" id="PF23024">
    <property type="entry name" value="AMP-dom_DIP2-like"/>
    <property type="match status" value="1"/>
</dbReference>
<feature type="domain" description="Carrier" evidence="8">
    <location>
        <begin position="622"/>
        <end position="698"/>
    </location>
</feature>
<evidence type="ECO:0000313" key="10">
    <source>
        <dbReference type="Proteomes" id="UP000007882"/>
    </source>
</evidence>
<dbReference type="InterPro" id="IPR006162">
    <property type="entry name" value="Ppantetheine_attach_site"/>
</dbReference>
<keyword evidence="10" id="KW-1185">Reference proteome</keyword>
<name>I0H615_ACTM4</name>
<dbReference type="EMBL" id="AP012319">
    <property type="protein sequence ID" value="BAL88452.1"/>
    <property type="molecule type" value="Genomic_DNA"/>
</dbReference>
<dbReference type="PROSITE" id="PS00012">
    <property type="entry name" value="PHOSPHOPANTETHEINE"/>
    <property type="match status" value="3"/>
</dbReference>
<evidence type="ECO:0000256" key="6">
    <source>
        <dbReference type="ARBA" id="ARBA00023098"/>
    </source>
</evidence>
<dbReference type="InterPro" id="IPR045851">
    <property type="entry name" value="AMP-bd_C_sf"/>
</dbReference>
<dbReference type="PATRIC" id="fig|512565.3.peg.3227"/>
<dbReference type="GO" id="GO:0009366">
    <property type="term" value="C:enterobactin synthetase complex"/>
    <property type="evidence" value="ECO:0007669"/>
    <property type="project" value="TreeGrafter"/>
</dbReference>
<dbReference type="InterPro" id="IPR009081">
    <property type="entry name" value="PP-bd_ACP"/>
</dbReference>
<evidence type="ECO:0000256" key="7">
    <source>
        <dbReference type="SAM" id="MobiDB-lite"/>
    </source>
</evidence>
<feature type="region of interest" description="Disordered" evidence="7">
    <location>
        <begin position="1297"/>
        <end position="1316"/>
    </location>
</feature>
<evidence type="ECO:0000259" key="8">
    <source>
        <dbReference type="PROSITE" id="PS50075"/>
    </source>
</evidence>
<dbReference type="RefSeq" id="WP_014443347.1">
    <property type="nucleotide sequence ID" value="NC_017093.1"/>
</dbReference>
<dbReference type="eggNOG" id="COG1020">
    <property type="taxonomic scope" value="Bacteria"/>
</dbReference>
<dbReference type="GO" id="GO:0071766">
    <property type="term" value="P:Actinobacterium-type cell wall biogenesis"/>
    <property type="evidence" value="ECO:0007669"/>
    <property type="project" value="UniProtKB-ARBA"/>
</dbReference>
<proteinExistence type="inferred from homology"/>
<dbReference type="Pfam" id="PF00501">
    <property type="entry name" value="AMP-binding"/>
    <property type="match status" value="3"/>
</dbReference>
<dbReference type="Pfam" id="PF13193">
    <property type="entry name" value="AMP-binding_C"/>
    <property type="match status" value="2"/>
</dbReference>
<keyword evidence="4" id="KW-0597">Phosphoprotein</keyword>
<dbReference type="FunFam" id="3.30.300.30:FF:000010">
    <property type="entry name" value="Enterobactin synthetase component F"/>
    <property type="match status" value="2"/>
</dbReference>
<feature type="compositionally biased region" description="Basic and acidic residues" evidence="7">
    <location>
        <begin position="442"/>
        <end position="457"/>
    </location>
</feature>
<keyword evidence="5" id="KW-0276">Fatty acid metabolism</keyword>
<dbReference type="PANTHER" id="PTHR45527:SF1">
    <property type="entry name" value="FATTY ACID SYNTHASE"/>
    <property type="match status" value="1"/>
</dbReference>
<dbReference type="InterPro" id="IPR020845">
    <property type="entry name" value="AMP-binding_CS"/>
</dbReference>
<dbReference type="CDD" id="cd05931">
    <property type="entry name" value="FAAL"/>
    <property type="match status" value="1"/>
</dbReference>
<dbReference type="FunFam" id="3.40.50.12780:FF:000012">
    <property type="entry name" value="Non-ribosomal peptide synthetase"/>
    <property type="match status" value="1"/>
</dbReference>
<dbReference type="InterPro" id="IPR042099">
    <property type="entry name" value="ANL_N_sf"/>
</dbReference>
<dbReference type="STRING" id="512565.AMIS_32320"/>
<dbReference type="OrthoDB" id="2472181at2"/>
<feature type="region of interest" description="Disordered" evidence="7">
    <location>
        <begin position="415"/>
        <end position="460"/>
    </location>
</feature>
<dbReference type="KEGG" id="ams:AMIS_32320"/>
<dbReference type="Gene3D" id="1.10.1200.10">
    <property type="entry name" value="ACP-like"/>
    <property type="match status" value="3"/>
</dbReference>
<dbReference type="GO" id="GO:0031177">
    <property type="term" value="F:phosphopantetheine binding"/>
    <property type="evidence" value="ECO:0007669"/>
    <property type="project" value="InterPro"/>
</dbReference>
<evidence type="ECO:0000256" key="4">
    <source>
        <dbReference type="ARBA" id="ARBA00022553"/>
    </source>
</evidence>
<dbReference type="InterPro" id="IPR010071">
    <property type="entry name" value="AA_adenyl_dom"/>
</dbReference>
<dbReference type="GO" id="GO:0006631">
    <property type="term" value="P:fatty acid metabolic process"/>
    <property type="evidence" value="ECO:0007669"/>
    <property type="project" value="UniProtKB-KW"/>
</dbReference>
<protein>
    <submittedName>
        <fullName evidence="9">Putative NRPS</fullName>
    </submittedName>
</protein>
<dbReference type="Gene3D" id="3.30.559.30">
    <property type="entry name" value="Nonribosomal peptide synthetase, condensation domain"/>
    <property type="match status" value="2"/>
</dbReference>
<feature type="domain" description="Carrier" evidence="8">
    <location>
        <begin position="2738"/>
        <end position="2813"/>
    </location>
</feature>
<dbReference type="GO" id="GO:0008610">
    <property type="term" value="P:lipid biosynthetic process"/>
    <property type="evidence" value="ECO:0007669"/>
    <property type="project" value="InterPro"/>
</dbReference>
<dbReference type="Gene3D" id="3.30.559.10">
    <property type="entry name" value="Chloramphenicol acetyltransferase-like domain"/>
    <property type="match status" value="2"/>
</dbReference>
<dbReference type="SUPFAM" id="SSF47336">
    <property type="entry name" value="ACP-like"/>
    <property type="match status" value="3"/>
</dbReference>
<accession>I0H615</accession>
<dbReference type="InterPro" id="IPR025110">
    <property type="entry name" value="AMP-bd_C"/>
</dbReference>
<dbReference type="FunFam" id="3.40.50.980:FF:000001">
    <property type="entry name" value="Non-ribosomal peptide synthetase"/>
    <property type="match status" value="2"/>
</dbReference>
<dbReference type="GO" id="GO:0005829">
    <property type="term" value="C:cytosol"/>
    <property type="evidence" value="ECO:0007669"/>
    <property type="project" value="TreeGrafter"/>
</dbReference>
<dbReference type="SUPFAM" id="SSF52777">
    <property type="entry name" value="CoA-dependent acyltransferases"/>
    <property type="match status" value="4"/>
</dbReference>